<dbReference type="Proteomes" id="UP000199527">
    <property type="component" value="Unassembled WGS sequence"/>
</dbReference>
<keyword evidence="2" id="KW-0813">Transport</keyword>
<dbReference type="GO" id="GO:0016887">
    <property type="term" value="F:ATP hydrolysis activity"/>
    <property type="evidence" value="ECO:0007669"/>
    <property type="project" value="InterPro"/>
</dbReference>
<dbReference type="InterPro" id="IPR003439">
    <property type="entry name" value="ABC_transporter-like_ATP-bd"/>
</dbReference>
<dbReference type="FunFam" id="3.40.50.300:FF:000134">
    <property type="entry name" value="Iron-enterobactin ABC transporter ATP-binding protein"/>
    <property type="match status" value="1"/>
</dbReference>
<evidence type="ECO:0000313" key="6">
    <source>
        <dbReference type="EMBL" id="SDJ77808.1"/>
    </source>
</evidence>
<evidence type="ECO:0000256" key="4">
    <source>
        <dbReference type="ARBA" id="ARBA00022840"/>
    </source>
</evidence>
<dbReference type="PANTHER" id="PTHR42794:SF2">
    <property type="entry name" value="ABC TRANSPORTER ATP-BINDING PROTEIN"/>
    <property type="match status" value="1"/>
</dbReference>
<keyword evidence="3" id="KW-0547">Nucleotide-binding</keyword>
<dbReference type="AlphaFoldDB" id="A0A1G8WHK8"/>
<dbReference type="PROSITE" id="PS00211">
    <property type="entry name" value="ABC_TRANSPORTER_1"/>
    <property type="match status" value="1"/>
</dbReference>
<dbReference type="Pfam" id="PF00005">
    <property type="entry name" value="ABC_tran"/>
    <property type="match status" value="1"/>
</dbReference>
<dbReference type="SUPFAM" id="SSF52540">
    <property type="entry name" value="P-loop containing nucleoside triphosphate hydrolases"/>
    <property type="match status" value="1"/>
</dbReference>
<dbReference type="PROSITE" id="PS50893">
    <property type="entry name" value="ABC_TRANSPORTER_2"/>
    <property type="match status" value="1"/>
</dbReference>
<gene>
    <name evidence="6" type="ORF">SAMN04488540_11371</name>
</gene>
<dbReference type="RefSeq" id="WP_090366577.1">
    <property type="nucleotide sequence ID" value="NZ_FNEM01000013.1"/>
</dbReference>
<evidence type="ECO:0000256" key="2">
    <source>
        <dbReference type="ARBA" id="ARBA00022448"/>
    </source>
</evidence>
<dbReference type="EMBL" id="FNEM01000013">
    <property type="protein sequence ID" value="SDJ77808.1"/>
    <property type="molecule type" value="Genomic_DNA"/>
</dbReference>
<dbReference type="SMART" id="SM00382">
    <property type="entry name" value="AAA"/>
    <property type="match status" value="1"/>
</dbReference>
<feature type="domain" description="ABC transporter" evidence="5">
    <location>
        <begin position="18"/>
        <end position="251"/>
    </location>
</feature>
<dbReference type="CDD" id="cd03214">
    <property type="entry name" value="ABC_Iron-Siderophores_B12_Hemin"/>
    <property type="match status" value="1"/>
</dbReference>
<dbReference type="InterPro" id="IPR017871">
    <property type="entry name" value="ABC_transporter-like_CS"/>
</dbReference>
<protein>
    <submittedName>
        <fullName evidence="6">Iron complex transport system ATP-binding protein</fullName>
    </submittedName>
</protein>
<dbReference type="PANTHER" id="PTHR42794">
    <property type="entry name" value="HEMIN IMPORT ATP-BINDING PROTEIN HMUV"/>
    <property type="match status" value="1"/>
</dbReference>
<accession>A0A1G8WHK8</accession>
<sequence length="277" mass="31017">MFKSFDDNQYDCESSPHLQVEGLSWGCRERQVLHDVGFTVNHGEFVGLLGPNGVGKSTLLRCLYRYLIPQQGRIALAGTEIGTISRRAFARQVAVVTQHGPSGFSMTVRQFLTTGLLAHSSWWQRLDRRDESARVEAVLQRVKLASLAEHHFDSLSGGERQRVLIARALLQQPRLLLLDEPTNHLDVRYQIETLKLVRSLGITVVASIHDLNLASAYCDRILLLSEGALVASGLPQQVLTADRIRSVYGVDARVDMHPNGRYPRITYDYQKPAYALA</sequence>
<dbReference type="OrthoDB" id="5292475at2"/>
<keyword evidence="4 6" id="KW-0067">ATP-binding</keyword>
<keyword evidence="7" id="KW-1185">Reference proteome</keyword>
<organism evidence="6 7">
    <name type="scientific">Ferrimonas sediminum</name>
    <dbReference type="NCBI Taxonomy" id="718193"/>
    <lineage>
        <taxon>Bacteria</taxon>
        <taxon>Pseudomonadati</taxon>
        <taxon>Pseudomonadota</taxon>
        <taxon>Gammaproteobacteria</taxon>
        <taxon>Alteromonadales</taxon>
        <taxon>Ferrimonadaceae</taxon>
        <taxon>Ferrimonas</taxon>
    </lineage>
</organism>
<evidence type="ECO:0000313" key="7">
    <source>
        <dbReference type="Proteomes" id="UP000199527"/>
    </source>
</evidence>
<dbReference type="GO" id="GO:0005524">
    <property type="term" value="F:ATP binding"/>
    <property type="evidence" value="ECO:0007669"/>
    <property type="project" value="UniProtKB-KW"/>
</dbReference>
<dbReference type="InterPro" id="IPR003593">
    <property type="entry name" value="AAA+_ATPase"/>
</dbReference>
<name>A0A1G8WHK8_9GAMM</name>
<comment type="similarity">
    <text evidence="1">Belongs to the ABC transporter superfamily.</text>
</comment>
<reference evidence="7" key="1">
    <citation type="submission" date="2016-10" db="EMBL/GenBank/DDBJ databases">
        <authorList>
            <person name="Varghese N."/>
            <person name="Submissions S."/>
        </authorList>
    </citation>
    <scope>NUCLEOTIDE SEQUENCE [LARGE SCALE GENOMIC DNA]</scope>
    <source>
        <strain evidence="7">DSM 23317</strain>
    </source>
</reference>
<dbReference type="Gene3D" id="3.40.50.300">
    <property type="entry name" value="P-loop containing nucleotide triphosphate hydrolases"/>
    <property type="match status" value="1"/>
</dbReference>
<proteinExistence type="inferred from homology"/>
<evidence type="ECO:0000256" key="3">
    <source>
        <dbReference type="ARBA" id="ARBA00022741"/>
    </source>
</evidence>
<evidence type="ECO:0000256" key="1">
    <source>
        <dbReference type="ARBA" id="ARBA00005417"/>
    </source>
</evidence>
<evidence type="ECO:0000259" key="5">
    <source>
        <dbReference type="PROSITE" id="PS50893"/>
    </source>
</evidence>
<dbReference type="InterPro" id="IPR027417">
    <property type="entry name" value="P-loop_NTPase"/>
</dbReference>